<evidence type="ECO:0000313" key="14">
    <source>
        <dbReference type="Proteomes" id="UP000199258"/>
    </source>
</evidence>
<feature type="domain" description="Arginine repressor DNA-binding" evidence="11">
    <location>
        <begin position="24"/>
        <end position="90"/>
    </location>
</feature>
<keyword evidence="6 8" id="KW-0238">DNA-binding</keyword>
<organism evidence="13 14">
    <name type="scientific">Arthrobacter subterraneus</name>
    <dbReference type="NCBI Taxonomy" id="335973"/>
    <lineage>
        <taxon>Bacteria</taxon>
        <taxon>Bacillati</taxon>
        <taxon>Actinomycetota</taxon>
        <taxon>Actinomycetes</taxon>
        <taxon>Micrococcales</taxon>
        <taxon>Micrococcaceae</taxon>
        <taxon>Arthrobacter</taxon>
    </lineage>
</organism>
<dbReference type="Pfam" id="PF02863">
    <property type="entry name" value="Arg_repressor_C"/>
    <property type="match status" value="1"/>
</dbReference>
<dbReference type="PRINTS" id="PR01467">
    <property type="entry name" value="ARGREPRESSOR"/>
</dbReference>
<keyword evidence="8" id="KW-0055">Arginine biosynthesis</keyword>
<dbReference type="InterPro" id="IPR036388">
    <property type="entry name" value="WH-like_DNA-bd_sf"/>
</dbReference>
<feature type="region of interest" description="Disordered" evidence="10">
    <location>
        <begin position="1"/>
        <end position="26"/>
    </location>
</feature>
<dbReference type="Gene3D" id="1.10.10.10">
    <property type="entry name" value="Winged helix-like DNA-binding domain superfamily/Winged helix DNA-binding domain"/>
    <property type="match status" value="1"/>
</dbReference>
<dbReference type="SUPFAM" id="SSF46785">
    <property type="entry name" value="Winged helix' DNA-binding domain"/>
    <property type="match status" value="1"/>
</dbReference>
<dbReference type="GO" id="GO:1900079">
    <property type="term" value="P:regulation of arginine biosynthetic process"/>
    <property type="evidence" value="ECO:0007669"/>
    <property type="project" value="UniProtKB-UniRule"/>
</dbReference>
<dbReference type="PANTHER" id="PTHR34471">
    <property type="entry name" value="ARGININE REPRESSOR"/>
    <property type="match status" value="1"/>
</dbReference>
<dbReference type="STRING" id="335973.SAMN04488693_10413"/>
<dbReference type="RefSeq" id="WP_084033755.1">
    <property type="nucleotide sequence ID" value="NZ_FNDT01000004.1"/>
</dbReference>
<dbReference type="EMBL" id="FNDT01000004">
    <property type="protein sequence ID" value="SDH90849.1"/>
    <property type="molecule type" value="Genomic_DNA"/>
</dbReference>
<evidence type="ECO:0000259" key="12">
    <source>
        <dbReference type="Pfam" id="PF02863"/>
    </source>
</evidence>
<keyword evidence="3 8" id="KW-0963">Cytoplasm</keyword>
<evidence type="ECO:0000256" key="1">
    <source>
        <dbReference type="ARBA" id="ARBA00004496"/>
    </source>
</evidence>
<dbReference type="GO" id="GO:0034618">
    <property type="term" value="F:arginine binding"/>
    <property type="evidence" value="ECO:0007669"/>
    <property type="project" value="InterPro"/>
</dbReference>
<evidence type="ECO:0000256" key="2">
    <source>
        <dbReference type="ARBA" id="ARBA00008316"/>
    </source>
</evidence>
<dbReference type="UniPathway" id="UPA00068"/>
<keyword evidence="14" id="KW-1185">Reference proteome</keyword>
<keyword evidence="5 8" id="KW-0805">Transcription regulation</keyword>
<dbReference type="GO" id="GO:0003700">
    <property type="term" value="F:DNA-binding transcription factor activity"/>
    <property type="evidence" value="ECO:0007669"/>
    <property type="project" value="UniProtKB-UniRule"/>
</dbReference>
<dbReference type="InterPro" id="IPR020899">
    <property type="entry name" value="Arg_repress_C"/>
</dbReference>
<dbReference type="GO" id="GO:0003677">
    <property type="term" value="F:DNA binding"/>
    <property type="evidence" value="ECO:0007669"/>
    <property type="project" value="UniProtKB-KW"/>
</dbReference>
<dbReference type="NCBIfam" id="TIGR01529">
    <property type="entry name" value="argR_whole"/>
    <property type="match status" value="1"/>
</dbReference>
<dbReference type="GO" id="GO:0005737">
    <property type="term" value="C:cytoplasm"/>
    <property type="evidence" value="ECO:0007669"/>
    <property type="project" value="UniProtKB-SubCell"/>
</dbReference>
<dbReference type="SUPFAM" id="SSF55252">
    <property type="entry name" value="C-terminal domain of arginine repressor"/>
    <property type="match status" value="1"/>
</dbReference>
<feature type="domain" description="Arginine repressor C-terminal" evidence="12">
    <location>
        <begin position="113"/>
        <end position="178"/>
    </location>
</feature>
<dbReference type="HAMAP" id="MF_00173">
    <property type="entry name" value="Arg_repressor"/>
    <property type="match status" value="1"/>
</dbReference>
<dbReference type="PANTHER" id="PTHR34471:SF1">
    <property type="entry name" value="ARGININE REPRESSOR"/>
    <property type="match status" value="1"/>
</dbReference>
<protein>
    <recommendedName>
        <fullName evidence="8 9">Arginine repressor</fullName>
    </recommendedName>
</protein>
<dbReference type="InterPro" id="IPR001669">
    <property type="entry name" value="Arg_repress"/>
</dbReference>
<dbReference type="Proteomes" id="UP000199258">
    <property type="component" value="Unassembled WGS sequence"/>
</dbReference>
<keyword evidence="4 8" id="KW-0678">Repressor</keyword>
<reference evidence="13 14" key="1">
    <citation type="submission" date="2016-10" db="EMBL/GenBank/DDBJ databases">
        <authorList>
            <person name="de Groot N.N."/>
        </authorList>
    </citation>
    <scope>NUCLEOTIDE SEQUENCE [LARGE SCALE GENOMIC DNA]</scope>
    <source>
        <strain evidence="13 14">NP_1H</strain>
    </source>
</reference>
<evidence type="ECO:0000256" key="10">
    <source>
        <dbReference type="SAM" id="MobiDB-lite"/>
    </source>
</evidence>
<dbReference type="InterPro" id="IPR020900">
    <property type="entry name" value="Arg_repress_DNA-bd"/>
</dbReference>
<comment type="pathway">
    <text evidence="8">Amino-acid biosynthesis; L-arginine biosynthesis [regulation].</text>
</comment>
<evidence type="ECO:0000256" key="8">
    <source>
        <dbReference type="HAMAP-Rule" id="MF_00173"/>
    </source>
</evidence>
<dbReference type="InterPro" id="IPR036251">
    <property type="entry name" value="Arg_repress_C_sf"/>
</dbReference>
<name>A0A1G8G8Z2_9MICC</name>
<evidence type="ECO:0000256" key="5">
    <source>
        <dbReference type="ARBA" id="ARBA00023015"/>
    </source>
</evidence>
<feature type="compositionally biased region" description="Polar residues" evidence="10">
    <location>
        <begin position="16"/>
        <end position="26"/>
    </location>
</feature>
<keyword evidence="7 8" id="KW-0804">Transcription</keyword>
<evidence type="ECO:0000259" key="11">
    <source>
        <dbReference type="Pfam" id="PF01316"/>
    </source>
</evidence>
<dbReference type="GO" id="GO:0006526">
    <property type="term" value="P:L-arginine biosynthetic process"/>
    <property type="evidence" value="ECO:0007669"/>
    <property type="project" value="UniProtKB-UniPathway"/>
</dbReference>
<proteinExistence type="inferred from homology"/>
<dbReference type="Pfam" id="PF01316">
    <property type="entry name" value="Arg_repressor"/>
    <property type="match status" value="1"/>
</dbReference>
<comment type="subcellular location">
    <subcellularLocation>
        <location evidence="1 8">Cytoplasm</location>
    </subcellularLocation>
</comment>
<comment type="similarity">
    <text evidence="2 8">Belongs to the ArgR family.</text>
</comment>
<keyword evidence="8" id="KW-0028">Amino-acid biosynthesis</keyword>
<dbReference type="Gene3D" id="3.30.1360.40">
    <property type="match status" value="1"/>
</dbReference>
<evidence type="ECO:0000256" key="7">
    <source>
        <dbReference type="ARBA" id="ARBA00023163"/>
    </source>
</evidence>
<accession>A0A1G8G8Z2</accession>
<dbReference type="AlphaFoldDB" id="A0A1G8G8Z2"/>
<comment type="function">
    <text evidence="8">Regulates arginine biosynthesis genes.</text>
</comment>
<dbReference type="InterPro" id="IPR036390">
    <property type="entry name" value="WH_DNA-bd_sf"/>
</dbReference>
<evidence type="ECO:0000313" key="13">
    <source>
        <dbReference type="EMBL" id="SDH90849.1"/>
    </source>
</evidence>
<evidence type="ECO:0000256" key="9">
    <source>
        <dbReference type="NCBIfam" id="TIGR01529"/>
    </source>
</evidence>
<evidence type="ECO:0000256" key="6">
    <source>
        <dbReference type="ARBA" id="ARBA00023125"/>
    </source>
</evidence>
<gene>
    <name evidence="8" type="primary">argR</name>
    <name evidence="13" type="ORF">SAMN04488693_10413</name>
</gene>
<evidence type="ECO:0000256" key="4">
    <source>
        <dbReference type="ARBA" id="ARBA00022491"/>
    </source>
</evidence>
<dbReference type="NCBIfam" id="NF002880">
    <property type="entry name" value="PRK03341.1"/>
    <property type="match status" value="1"/>
</dbReference>
<evidence type="ECO:0000256" key="3">
    <source>
        <dbReference type="ARBA" id="ARBA00022490"/>
    </source>
</evidence>
<sequence>MTSPSVPGQGAPQPSVLPTGQPTTKTARQARITALLTAQSVRSQSELADLLADDGLQVTQATLSRDLVELGAVRVRGKDGALVYAVPGEGGGRAPQSGVTQEILDSRLSRLCGELLVTAEASGNLVVLRTPPGAANFLALAIDHSVMPSVLGTIAGDDTILLVTRDPAGGADVAARFLQFAHEAT</sequence>
<dbReference type="GO" id="GO:0051259">
    <property type="term" value="P:protein complex oligomerization"/>
    <property type="evidence" value="ECO:0007669"/>
    <property type="project" value="InterPro"/>
</dbReference>